<dbReference type="AlphaFoldDB" id="X1FPF7"/>
<accession>X1FPF7</accession>
<protein>
    <submittedName>
        <fullName evidence="1">Uncharacterized protein</fullName>
    </submittedName>
</protein>
<gene>
    <name evidence="1" type="ORF">S01H4_66337</name>
</gene>
<comment type="caution">
    <text evidence="1">The sequence shown here is derived from an EMBL/GenBank/DDBJ whole genome shotgun (WGS) entry which is preliminary data.</text>
</comment>
<sequence length="40" mass="4673">GICPINIDIYLKKKRITEQENKEIKVRKIPVDTMAGQKYP</sequence>
<name>X1FPF7_9ZZZZ</name>
<reference evidence="1" key="1">
    <citation type="journal article" date="2014" name="Front. Microbiol.">
        <title>High frequency of phylogenetically diverse reductive dehalogenase-homologous genes in deep subseafloor sedimentary metagenomes.</title>
        <authorList>
            <person name="Kawai M."/>
            <person name="Futagami T."/>
            <person name="Toyoda A."/>
            <person name="Takaki Y."/>
            <person name="Nishi S."/>
            <person name="Hori S."/>
            <person name="Arai W."/>
            <person name="Tsubouchi T."/>
            <person name="Morono Y."/>
            <person name="Uchiyama I."/>
            <person name="Ito T."/>
            <person name="Fujiyama A."/>
            <person name="Inagaki F."/>
            <person name="Takami H."/>
        </authorList>
    </citation>
    <scope>NUCLEOTIDE SEQUENCE</scope>
    <source>
        <strain evidence="1">Expedition CK06-06</strain>
    </source>
</reference>
<proteinExistence type="predicted"/>
<organism evidence="1">
    <name type="scientific">marine sediment metagenome</name>
    <dbReference type="NCBI Taxonomy" id="412755"/>
    <lineage>
        <taxon>unclassified sequences</taxon>
        <taxon>metagenomes</taxon>
        <taxon>ecological metagenomes</taxon>
    </lineage>
</organism>
<dbReference type="EMBL" id="BART01041036">
    <property type="protein sequence ID" value="GAH22648.1"/>
    <property type="molecule type" value="Genomic_DNA"/>
</dbReference>
<evidence type="ECO:0000313" key="1">
    <source>
        <dbReference type="EMBL" id="GAH22648.1"/>
    </source>
</evidence>
<feature type="non-terminal residue" evidence="1">
    <location>
        <position position="1"/>
    </location>
</feature>